<dbReference type="Pfam" id="PF06585">
    <property type="entry name" value="JHBP"/>
    <property type="match status" value="1"/>
</dbReference>
<proteinExistence type="predicted"/>
<dbReference type="Gene3D" id="3.15.10.30">
    <property type="entry name" value="Haemolymph juvenile hormone binding protein"/>
    <property type="match status" value="1"/>
</dbReference>
<dbReference type="AlphaFoldDB" id="A0A7R9IDZ3"/>
<dbReference type="GO" id="GO:0005615">
    <property type="term" value="C:extracellular space"/>
    <property type="evidence" value="ECO:0007669"/>
    <property type="project" value="TreeGrafter"/>
</dbReference>
<reference evidence="1" key="1">
    <citation type="submission" date="2020-11" db="EMBL/GenBank/DDBJ databases">
        <authorList>
            <person name="Tran Van P."/>
        </authorList>
    </citation>
    <scope>NUCLEOTIDE SEQUENCE</scope>
</reference>
<evidence type="ECO:0000313" key="1">
    <source>
        <dbReference type="EMBL" id="CAD7456579.1"/>
    </source>
</evidence>
<dbReference type="InterPro" id="IPR010562">
    <property type="entry name" value="Haemolymph_juvenile_hormone-bd"/>
</dbReference>
<name>A0A7R9IDZ3_9NEOP</name>
<dbReference type="SMART" id="SM00700">
    <property type="entry name" value="JHBP"/>
    <property type="match status" value="1"/>
</dbReference>
<dbReference type="PANTHER" id="PTHR11008">
    <property type="entry name" value="PROTEIN TAKEOUT-LIKE PROTEIN"/>
    <property type="match status" value="1"/>
</dbReference>
<dbReference type="InterPro" id="IPR038606">
    <property type="entry name" value="To_sf"/>
</dbReference>
<dbReference type="EMBL" id="OE001329">
    <property type="protein sequence ID" value="CAD7456579.1"/>
    <property type="molecule type" value="Genomic_DNA"/>
</dbReference>
<protein>
    <submittedName>
        <fullName evidence="1">Uncharacterized protein</fullName>
    </submittedName>
</protein>
<dbReference type="PANTHER" id="PTHR11008:SF18">
    <property type="entry name" value="BCDNA.GH05536-RELATED"/>
    <property type="match status" value="1"/>
</dbReference>
<organism evidence="1">
    <name type="scientific">Timema tahoe</name>
    <dbReference type="NCBI Taxonomy" id="61484"/>
    <lineage>
        <taxon>Eukaryota</taxon>
        <taxon>Metazoa</taxon>
        <taxon>Ecdysozoa</taxon>
        <taxon>Arthropoda</taxon>
        <taxon>Hexapoda</taxon>
        <taxon>Insecta</taxon>
        <taxon>Pterygota</taxon>
        <taxon>Neoptera</taxon>
        <taxon>Polyneoptera</taxon>
        <taxon>Phasmatodea</taxon>
        <taxon>Timematodea</taxon>
        <taxon>Timematoidea</taxon>
        <taxon>Timematidae</taxon>
        <taxon>Timema</taxon>
    </lineage>
</organism>
<accession>A0A7R9IDZ3</accession>
<gene>
    <name evidence="1" type="ORF">TTEB3V08_LOCUS4606</name>
</gene>
<sequence>MNTRARSNVNDTHLSMEVDVKFPGVFVEGSYKANGLIVVFPINGKGVFNISMSDVAATWKLSGQVIERNEVEYLRLDHFNMRPVVGDMKFYASELFTGSDELNAAALTFANQFWPIVYEALLPFVDEGWDQVMTDAANKIFLKVPYKDLFPRGPL</sequence>